<sequence>MAFAKSAKRGLALLGSAAMMVGFAAPTFAAQVQTADAGTKTVYVQVDRRVFGASNPELIGPVKVTNVPSDAKIIDILKVASNYDAAPTDAKPIQYSASTWGTYISAFRDTATPAFDQAAYKAANGYTDAIFDASMIYPSLSDNYLAGSEYSGVSGWMFSVNEATTYGTNQYYNADTTAANIPDNGVIHFEYSINMGADIGMNAVDLPTIIKEGDYGPEYDWVNGLQHFNNGTKFYTLTSIREAADAGTPIVWPSAN</sequence>
<dbReference type="AlphaFoldDB" id="A0AB74F4Y3"/>
<evidence type="ECO:0000313" key="3">
    <source>
        <dbReference type="Proteomes" id="UP000184012"/>
    </source>
</evidence>
<keyword evidence="1" id="KW-0732">Signal</keyword>
<reference evidence="2 3" key="1">
    <citation type="submission" date="2016-11" db="EMBL/GenBank/DDBJ databases">
        <authorList>
            <person name="Varghese N."/>
            <person name="Submissions S."/>
        </authorList>
    </citation>
    <scope>NUCLEOTIDE SEQUENCE [LARGE SCALE GENOMIC DNA]</scope>
    <source>
        <strain evidence="2 3">FD</strain>
    </source>
</reference>
<protein>
    <submittedName>
        <fullName evidence="2">Uncharacterized protein</fullName>
    </submittedName>
</protein>
<evidence type="ECO:0000256" key="1">
    <source>
        <dbReference type="SAM" id="SignalP"/>
    </source>
</evidence>
<feature type="chain" id="PRO_5044490147" evidence="1">
    <location>
        <begin position="30"/>
        <end position="256"/>
    </location>
</feature>
<comment type="caution">
    <text evidence="2">The sequence shown here is derived from an EMBL/GenBank/DDBJ whole genome shotgun (WGS) entry which is preliminary data.</text>
</comment>
<gene>
    <name evidence="2" type="ORF">SAMN04515649_11685</name>
</gene>
<evidence type="ECO:0000313" key="2">
    <source>
        <dbReference type="EMBL" id="SHM39699.1"/>
    </source>
</evidence>
<dbReference type="EMBL" id="FRBP01000016">
    <property type="protein sequence ID" value="SHM39699.1"/>
    <property type="molecule type" value="Genomic_DNA"/>
</dbReference>
<proteinExistence type="predicted"/>
<dbReference type="Proteomes" id="UP000184012">
    <property type="component" value="Unassembled WGS sequence"/>
</dbReference>
<feature type="signal peptide" evidence="1">
    <location>
        <begin position="1"/>
        <end position="29"/>
    </location>
</feature>
<dbReference type="RefSeq" id="WP_073383483.1">
    <property type="nucleotide sequence ID" value="NZ_CABJAI010000017.1"/>
</dbReference>
<name>A0AB74F4Y3_9FIRM</name>
<accession>A0AB74F4Y3</accession>
<organism evidence="2 3">
    <name type="scientific">Eubacterium callanderi</name>
    <dbReference type="NCBI Taxonomy" id="53442"/>
    <lineage>
        <taxon>Bacteria</taxon>
        <taxon>Bacillati</taxon>
        <taxon>Bacillota</taxon>
        <taxon>Clostridia</taxon>
        <taxon>Eubacteriales</taxon>
        <taxon>Eubacteriaceae</taxon>
        <taxon>Eubacterium</taxon>
    </lineage>
</organism>